<comment type="similarity">
    <text evidence="1">Belongs to the universal stress protein A family.</text>
</comment>
<accession>A0ABP6LI27</accession>
<evidence type="ECO:0000313" key="4">
    <source>
        <dbReference type="Proteomes" id="UP001501532"/>
    </source>
</evidence>
<organism evidence="3 4">
    <name type="scientific">Streptomyces glomeratus</name>
    <dbReference type="NCBI Taxonomy" id="284452"/>
    <lineage>
        <taxon>Bacteria</taxon>
        <taxon>Bacillati</taxon>
        <taxon>Actinomycetota</taxon>
        <taxon>Actinomycetes</taxon>
        <taxon>Kitasatosporales</taxon>
        <taxon>Streptomycetaceae</taxon>
        <taxon>Streptomyces</taxon>
    </lineage>
</organism>
<evidence type="ECO:0000313" key="3">
    <source>
        <dbReference type="EMBL" id="GAA3045738.1"/>
    </source>
</evidence>
<gene>
    <name evidence="3" type="ORF">GCM10010448_30810</name>
</gene>
<dbReference type="PRINTS" id="PR01438">
    <property type="entry name" value="UNVRSLSTRESS"/>
</dbReference>
<dbReference type="Gene3D" id="3.40.50.620">
    <property type="entry name" value="HUPs"/>
    <property type="match status" value="2"/>
</dbReference>
<comment type="caution">
    <text evidence="3">The sequence shown here is derived from an EMBL/GenBank/DDBJ whole genome shotgun (WGS) entry which is preliminary data.</text>
</comment>
<dbReference type="PANTHER" id="PTHR46268:SF6">
    <property type="entry name" value="UNIVERSAL STRESS PROTEIN UP12"/>
    <property type="match status" value="1"/>
</dbReference>
<dbReference type="InterPro" id="IPR006016">
    <property type="entry name" value="UspA"/>
</dbReference>
<dbReference type="InterPro" id="IPR014729">
    <property type="entry name" value="Rossmann-like_a/b/a_fold"/>
</dbReference>
<dbReference type="PANTHER" id="PTHR46268">
    <property type="entry name" value="STRESS RESPONSE PROTEIN NHAX"/>
    <property type="match status" value="1"/>
</dbReference>
<keyword evidence="4" id="KW-1185">Reference proteome</keyword>
<sequence>MSRPDARRPIVVGVDPDPTQRMALGWAADEAALRRVPLRLVHAESVPTAEFRRWEMPASWQEVERTLHAAGERVLEKAAAFVAARRPQVEVSARPAEGHPARVLEEESRGATAVVLGSRHLNRVRGWFSSESVALPVLAHARCPVVVVSHPEDVTEQPGYFVLGVDGSARGASAVDFAFEEAFLHGAALRALYVWRPGLLGVLDEHTARQECRRLLYETVSGRGADYPDVELHHELVSGHPAEALTEASAHARGLVVGTRGHGGLTGTLLGSVSQGVLRHARCPVIAVPHAPA</sequence>
<dbReference type="Proteomes" id="UP001501532">
    <property type="component" value="Unassembled WGS sequence"/>
</dbReference>
<evidence type="ECO:0000259" key="2">
    <source>
        <dbReference type="Pfam" id="PF00582"/>
    </source>
</evidence>
<name>A0ABP6LI27_9ACTN</name>
<evidence type="ECO:0000256" key="1">
    <source>
        <dbReference type="ARBA" id="ARBA00008791"/>
    </source>
</evidence>
<dbReference type="EMBL" id="BAAAUF010000020">
    <property type="protein sequence ID" value="GAA3045738.1"/>
    <property type="molecule type" value="Genomic_DNA"/>
</dbReference>
<dbReference type="SUPFAM" id="SSF52402">
    <property type="entry name" value="Adenine nucleotide alpha hydrolases-like"/>
    <property type="match status" value="2"/>
</dbReference>
<dbReference type="RefSeq" id="WP_234516599.1">
    <property type="nucleotide sequence ID" value="NZ_BAAAUF010000020.1"/>
</dbReference>
<feature type="domain" description="UspA" evidence="2">
    <location>
        <begin position="8"/>
        <end position="148"/>
    </location>
</feature>
<feature type="domain" description="UspA" evidence="2">
    <location>
        <begin position="162"/>
        <end position="289"/>
    </location>
</feature>
<proteinExistence type="inferred from homology"/>
<protein>
    <submittedName>
        <fullName evidence="3">Universal stress protein</fullName>
    </submittedName>
</protein>
<dbReference type="Pfam" id="PF00582">
    <property type="entry name" value="Usp"/>
    <property type="match status" value="2"/>
</dbReference>
<dbReference type="InterPro" id="IPR006015">
    <property type="entry name" value="Universal_stress_UspA"/>
</dbReference>
<reference evidence="4" key="1">
    <citation type="journal article" date="2019" name="Int. J. Syst. Evol. Microbiol.">
        <title>The Global Catalogue of Microorganisms (GCM) 10K type strain sequencing project: providing services to taxonomists for standard genome sequencing and annotation.</title>
        <authorList>
            <consortium name="The Broad Institute Genomics Platform"/>
            <consortium name="The Broad Institute Genome Sequencing Center for Infectious Disease"/>
            <person name="Wu L."/>
            <person name="Ma J."/>
        </authorList>
    </citation>
    <scope>NUCLEOTIDE SEQUENCE [LARGE SCALE GENOMIC DNA]</scope>
    <source>
        <strain evidence="4">JCM 9091</strain>
    </source>
</reference>